<proteinExistence type="inferred from homology"/>
<dbReference type="RefSeq" id="WP_386446452.1">
    <property type="nucleotide sequence ID" value="NZ_JBHSFH010000006.1"/>
</dbReference>
<comment type="similarity">
    <text evidence="1">Belongs to the AB hydrolase superfamily.</text>
</comment>
<accession>A0ABV9A8A2</accession>
<gene>
    <name evidence="3" type="ORF">ACFPA8_11580</name>
</gene>
<evidence type="ECO:0000313" key="3">
    <source>
        <dbReference type="EMBL" id="MFC4494773.1"/>
    </source>
</evidence>
<evidence type="ECO:0000313" key="4">
    <source>
        <dbReference type="Proteomes" id="UP001595997"/>
    </source>
</evidence>
<keyword evidence="4" id="KW-1185">Reference proteome</keyword>
<protein>
    <submittedName>
        <fullName evidence="3">Dienelactone hydrolase family protein</fullName>
        <ecNumber evidence="3">3.1.-.-</ecNumber>
    </submittedName>
</protein>
<dbReference type="Pfam" id="PF01738">
    <property type="entry name" value="DLH"/>
    <property type="match status" value="1"/>
</dbReference>
<feature type="domain" description="Dienelactone hydrolase" evidence="2">
    <location>
        <begin position="27"/>
        <end position="208"/>
    </location>
</feature>
<dbReference type="InterPro" id="IPR029058">
    <property type="entry name" value="AB_hydrolase_fold"/>
</dbReference>
<dbReference type="InterPro" id="IPR050261">
    <property type="entry name" value="FrsA_esterase"/>
</dbReference>
<dbReference type="Gene3D" id="3.40.50.1820">
    <property type="entry name" value="alpha/beta hydrolase"/>
    <property type="match status" value="1"/>
</dbReference>
<comment type="caution">
    <text evidence="3">The sequence shown here is derived from an EMBL/GenBank/DDBJ whole genome shotgun (WGS) entry which is preliminary data.</text>
</comment>
<evidence type="ECO:0000259" key="2">
    <source>
        <dbReference type="Pfam" id="PF01738"/>
    </source>
</evidence>
<reference evidence="4" key="1">
    <citation type="journal article" date="2019" name="Int. J. Syst. Evol. Microbiol.">
        <title>The Global Catalogue of Microorganisms (GCM) 10K type strain sequencing project: providing services to taxonomists for standard genome sequencing and annotation.</title>
        <authorList>
            <consortium name="The Broad Institute Genomics Platform"/>
            <consortium name="The Broad Institute Genome Sequencing Center for Infectious Disease"/>
            <person name="Wu L."/>
            <person name="Ma J."/>
        </authorList>
    </citation>
    <scope>NUCLEOTIDE SEQUENCE [LARGE SCALE GENOMIC DNA]</scope>
    <source>
        <strain evidence="4">CGMCC 4.7357</strain>
    </source>
</reference>
<keyword evidence="3" id="KW-0378">Hydrolase</keyword>
<dbReference type="PANTHER" id="PTHR22946">
    <property type="entry name" value="DIENELACTONE HYDROLASE DOMAIN-CONTAINING PROTEIN-RELATED"/>
    <property type="match status" value="1"/>
</dbReference>
<organism evidence="3 4">
    <name type="scientific">Streptomyces ovatisporus</name>
    <dbReference type="NCBI Taxonomy" id="1128682"/>
    <lineage>
        <taxon>Bacteria</taxon>
        <taxon>Bacillati</taxon>
        <taxon>Actinomycetota</taxon>
        <taxon>Actinomycetes</taxon>
        <taxon>Kitasatosporales</taxon>
        <taxon>Streptomycetaceae</taxon>
        <taxon>Streptomyces</taxon>
    </lineage>
</organism>
<dbReference type="EC" id="3.1.-.-" evidence="3"/>
<dbReference type="GO" id="GO:0016787">
    <property type="term" value="F:hydrolase activity"/>
    <property type="evidence" value="ECO:0007669"/>
    <property type="project" value="UniProtKB-KW"/>
</dbReference>
<evidence type="ECO:0000256" key="1">
    <source>
        <dbReference type="ARBA" id="ARBA00008645"/>
    </source>
</evidence>
<dbReference type="InterPro" id="IPR002925">
    <property type="entry name" value="Dienelactn_hydro"/>
</dbReference>
<dbReference type="EMBL" id="JBHSFH010000006">
    <property type="protein sequence ID" value="MFC4494773.1"/>
    <property type="molecule type" value="Genomic_DNA"/>
</dbReference>
<sequence length="219" mass="22925">MVSETVSVSVPGNVDLAGDLEVPPSSRGVVLFAHGSGSSRHSPRNRAVAEALRRNGWGTLLMDLLTEDEERSDALSGQFRFDIELLGERTAIAVDWLAKHPSTSGLPVHVFGASTGAAAALVAAAERPDRVVSVVSRGGRPDLAGGAVGRVRVPVLLLVGGRDEHVLDLNRKAAEELPETHRVQVVPGASHLFEEPGALEQVAAAARDWFLQSAGSGPG</sequence>
<dbReference type="SUPFAM" id="SSF53474">
    <property type="entry name" value="alpha/beta-Hydrolases"/>
    <property type="match status" value="1"/>
</dbReference>
<dbReference type="Proteomes" id="UP001595997">
    <property type="component" value="Unassembled WGS sequence"/>
</dbReference>
<name>A0ABV9A8A2_9ACTN</name>